<evidence type="ECO:0000313" key="1">
    <source>
        <dbReference type="EMBL" id="AYP73783.1"/>
    </source>
</evidence>
<proteinExistence type="predicted"/>
<keyword evidence="2" id="KW-1185">Reference proteome</keyword>
<sequence>MLSDYTGTLRAVYVIKHRVTGEVRWVELGARYNQREWELLGLVEPPQEVQYAHPV</sequence>
<evidence type="ECO:0000313" key="2">
    <source>
        <dbReference type="Proteomes" id="UP000204087"/>
    </source>
</evidence>
<protein>
    <submittedName>
        <fullName evidence="1">Uncharacterized protein</fullName>
    </submittedName>
</protein>
<name>A0A3G3C9R2_9CAUD</name>
<dbReference type="EMBL" id="KX278418">
    <property type="protein sequence ID" value="AYP73783.1"/>
    <property type="molecule type" value="Genomic_DNA"/>
</dbReference>
<gene>
    <name evidence="1" type="ORF">PP16_gp35</name>
</gene>
<accession>A0A3G3C9R2</accession>
<organism evidence="1 2">
    <name type="scientific">Pectobacterium phage PP16</name>
    <dbReference type="NCBI Taxonomy" id="1873958"/>
    <lineage>
        <taxon>Viruses</taxon>
        <taxon>Duplodnaviria</taxon>
        <taxon>Heunggongvirae</taxon>
        <taxon>Uroviricota</taxon>
        <taxon>Caudoviricetes</taxon>
        <taxon>Autographivirales</taxon>
        <taxon>Autoscriptoviridae</taxon>
        <taxon>Corkvirinae</taxon>
        <taxon>Kotilavirus</taxon>
        <taxon>Kotilavirus PP16</taxon>
    </lineage>
</organism>
<dbReference type="GeneID" id="38278571"/>
<dbReference type="KEGG" id="vg:38278571"/>
<reference evidence="1" key="1">
    <citation type="submission" date="2016-05" db="EMBL/GenBank/DDBJ databases">
        <authorList>
            <person name="Shneider M.M."/>
            <person name="Kabanova A.P."/>
            <person name="Vo T.N.H."/>
            <person name="Samarov N.I."/>
            <person name="Miroshnikov K.K."/>
            <person name="Korzhenkov A.A."/>
            <person name="Karandashov V.E."/>
            <person name="Toschakov S.V."/>
            <person name="Ignatov A.N."/>
            <person name="Miroshnikov K.A."/>
        </authorList>
    </citation>
    <scope>NUCLEOTIDE SEQUENCE [LARGE SCALE GENOMIC DNA]</scope>
</reference>
<dbReference type="RefSeq" id="YP_009526186.1">
    <property type="nucleotide sequence ID" value="NC_031068.2"/>
</dbReference>
<dbReference type="Proteomes" id="UP000204087">
    <property type="component" value="Segment"/>
</dbReference>